<evidence type="ECO:0000259" key="1">
    <source>
        <dbReference type="Pfam" id="PF00561"/>
    </source>
</evidence>
<dbReference type="InterPro" id="IPR029058">
    <property type="entry name" value="AB_hydrolase_fold"/>
</dbReference>
<dbReference type="SUPFAM" id="SSF53474">
    <property type="entry name" value="alpha/beta-Hydrolases"/>
    <property type="match status" value="1"/>
</dbReference>
<accession>A0A1M5SP83</accession>
<dbReference type="Gene3D" id="3.40.50.1820">
    <property type="entry name" value="alpha/beta hydrolase"/>
    <property type="match status" value="1"/>
</dbReference>
<proteinExistence type="predicted"/>
<dbReference type="InterPro" id="IPR050266">
    <property type="entry name" value="AB_hydrolase_sf"/>
</dbReference>
<dbReference type="Proteomes" id="UP000186132">
    <property type="component" value="Unassembled WGS sequence"/>
</dbReference>
<keyword evidence="3" id="KW-1185">Reference proteome</keyword>
<dbReference type="PANTHER" id="PTHR43798:SF33">
    <property type="entry name" value="HYDROLASE, PUTATIVE (AFU_ORTHOLOGUE AFUA_2G14860)-RELATED"/>
    <property type="match status" value="1"/>
</dbReference>
<dbReference type="InterPro" id="IPR000639">
    <property type="entry name" value="Epox_hydrolase-like"/>
</dbReference>
<organism evidence="2 3">
    <name type="scientific">Jatrophihabitans endophyticus</name>
    <dbReference type="NCBI Taxonomy" id="1206085"/>
    <lineage>
        <taxon>Bacteria</taxon>
        <taxon>Bacillati</taxon>
        <taxon>Actinomycetota</taxon>
        <taxon>Actinomycetes</taxon>
        <taxon>Jatrophihabitantales</taxon>
        <taxon>Jatrophihabitantaceae</taxon>
        <taxon>Jatrophihabitans</taxon>
    </lineage>
</organism>
<dbReference type="AlphaFoldDB" id="A0A1M5SP83"/>
<dbReference type="PANTHER" id="PTHR43798">
    <property type="entry name" value="MONOACYLGLYCEROL LIPASE"/>
    <property type="match status" value="1"/>
</dbReference>
<dbReference type="PRINTS" id="PR00412">
    <property type="entry name" value="EPOXHYDRLASE"/>
</dbReference>
<dbReference type="RefSeq" id="WP_073391988.1">
    <property type="nucleotide sequence ID" value="NZ_FQVU01000006.1"/>
</dbReference>
<dbReference type="OrthoDB" id="3507586at2"/>
<dbReference type="GO" id="GO:0016020">
    <property type="term" value="C:membrane"/>
    <property type="evidence" value="ECO:0007669"/>
    <property type="project" value="TreeGrafter"/>
</dbReference>
<dbReference type="InterPro" id="IPR000073">
    <property type="entry name" value="AB_hydrolase_1"/>
</dbReference>
<dbReference type="PRINTS" id="PR00111">
    <property type="entry name" value="ABHYDROLASE"/>
</dbReference>
<evidence type="ECO:0000313" key="2">
    <source>
        <dbReference type="EMBL" id="SHH40321.1"/>
    </source>
</evidence>
<feature type="domain" description="AB hydrolase-1" evidence="1">
    <location>
        <begin position="21"/>
        <end position="145"/>
    </location>
</feature>
<protein>
    <submittedName>
        <fullName evidence="2">Pimeloyl-ACP methyl ester carboxylesterase</fullName>
    </submittedName>
</protein>
<name>A0A1M5SP83_9ACTN</name>
<dbReference type="GO" id="GO:0047372">
    <property type="term" value="F:monoacylglycerol lipase activity"/>
    <property type="evidence" value="ECO:0007669"/>
    <property type="project" value="TreeGrafter"/>
</dbReference>
<reference evidence="2 3" key="1">
    <citation type="submission" date="2016-11" db="EMBL/GenBank/DDBJ databases">
        <authorList>
            <person name="Jaros S."/>
            <person name="Januszkiewicz K."/>
            <person name="Wedrychowicz H."/>
        </authorList>
    </citation>
    <scope>NUCLEOTIDE SEQUENCE [LARGE SCALE GENOMIC DNA]</scope>
    <source>
        <strain evidence="2 3">DSM 45627</strain>
    </source>
</reference>
<sequence>MFRAVPLTTGRLAVTVVGSGPALLLAHGWPHSRHVWDLVLDRLATDHTVIAPDLPGVGDSDAPPSFDAATVAGCLDEACRALGLGEYAVIAIDAAVPAATWLTLAHPDRVRAAVLMESALPGLPGAEDFLAGGPPWWFGFHAAAGLAETVLVGHEAEYVTWFLDAGAPGGIDGELRGRLVDAHTGRDRLRHGFGYYRALPRTAQQLAVAARRGSRVPTLAIGSSPVGDTLARQLAPLCDDLVSAVLPDTGHIIPLDAPGALLDLVLPFLRDVEATRA</sequence>
<dbReference type="STRING" id="1206085.SAMN05443575_3773"/>
<dbReference type="GO" id="GO:0046464">
    <property type="term" value="P:acylglycerol catabolic process"/>
    <property type="evidence" value="ECO:0007669"/>
    <property type="project" value="TreeGrafter"/>
</dbReference>
<dbReference type="Pfam" id="PF00561">
    <property type="entry name" value="Abhydrolase_1"/>
    <property type="match status" value="1"/>
</dbReference>
<gene>
    <name evidence="2" type="ORF">SAMN05443575_3773</name>
</gene>
<evidence type="ECO:0000313" key="3">
    <source>
        <dbReference type="Proteomes" id="UP000186132"/>
    </source>
</evidence>
<dbReference type="EMBL" id="FQVU01000006">
    <property type="protein sequence ID" value="SHH40321.1"/>
    <property type="molecule type" value="Genomic_DNA"/>
</dbReference>